<organism evidence="1 2">
    <name type="scientific">Brassica napus</name>
    <name type="common">Rape</name>
    <dbReference type="NCBI Taxonomy" id="3708"/>
    <lineage>
        <taxon>Eukaryota</taxon>
        <taxon>Viridiplantae</taxon>
        <taxon>Streptophyta</taxon>
        <taxon>Embryophyta</taxon>
        <taxon>Tracheophyta</taxon>
        <taxon>Spermatophyta</taxon>
        <taxon>Magnoliopsida</taxon>
        <taxon>eudicotyledons</taxon>
        <taxon>Gunneridae</taxon>
        <taxon>Pentapetalae</taxon>
        <taxon>rosids</taxon>
        <taxon>malvids</taxon>
        <taxon>Brassicales</taxon>
        <taxon>Brassicaceae</taxon>
        <taxon>Brassiceae</taxon>
        <taxon>Brassica</taxon>
    </lineage>
</organism>
<comment type="caution">
    <text evidence="1">The sequence shown here is derived from an EMBL/GenBank/DDBJ whole genome shotgun (WGS) entry which is preliminary data.</text>
</comment>
<dbReference type="Proteomes" id="UP000824890">
    <property type="component" value="Unassembled WGS sequence"/>
</dbReference>
<sequence>MGQDYSYTQPSSSDEYDLTSLLEAEAALYAEEAESSYNIVEPEQLRRIVEEYLTCRLSLRFDRILNVITLAAKAASKKKKSGKEEELSRLQTIMEIKQKLSNQKLLDRLLAKKVPLTEMETSLKLKLMSDMFSSKSEASPGAFGVICHHLHPMKSMKD</sequence>
<evidence type="ECO:0000313" key="1">
    <source>
        <dbReference type="EMBL" id="KAH0902039.1"/>
    </source>
</evidence>
<proteinExistence type="predicted"/>
<reference evidence="1 2" key="1">
    <citation type="submission" date="2021-05" db="EMBL/GenBank/DDBJ databases">
        <title>Genome Assembly of Synthetic Allotetraploid Brassica napus Reveals Homoeologous Exchanges between Subgenomes.</title>
        <authorList>
            <person name="Davis J.T."/>
        </authorList>
    </citation>
    <scope>NUCLEOTIDE SEQUENCE [LARGE SCALE GENOMIC DNA]</scope>
    <source>
        <strain evidence="2">cv. Da-Ae</strain>
        <tissue evidence="1">Seedling</tissue>
    </source>
</reference>
<gene>
    <name evidence="1" type="ORF">HID58_041542</name>
</gene>
<keyword evidence="2" id="KW-1185">Reference proteome</keyword>
<evidence type="ECO:0000313" key="2">
    <source>
        <dbReference type="Proteomes" id="UP000824890"/>
    </source>
</evidence>
<name>A0ABQ8BB54_BRANA</name>
<protein>
    <submittedName>
        <fullName evidence="1">Uncharacterized protein</fullName>
    </submittedName>
</protein>
<accession>A0ABQ8BB54</accession>
<dbReference type="EMBL" id="JAGKQM010000011">
    <property type="protein sequence ID" value="KAH0902039.1"/>
    <property type="molecule type" value="Genomic_DNA"/>
</dbReference>